<dbReference type="Proteomes" id="UP001151529">
    <property type="component" value="Chromosome 1"/>
</dbReference>
<proteinExistence type="predicted"/>
<sequence>MKTVSSGLEETTSDSTPIANNKENEYFQNDINAHLDVQHLANHFIASQGYTGLLTYDGASGMDLRGNQRLGIGEADDQDINSGTDDVFSFLNSLINEEAFQQHQILNVPHVNSTAPSSSDPFVSSTFGLGMTGWESPLMSSALNQNDSK</sequence>
<protein>
    <submittedName>
        <fullName evidence="2">MYB DOMAIN PROTEIN 5 ISOFORM 1</fullName>
    </submittedName>
</protein>
<evidence type="ECO:0000313" key="2">
    <source>
        <dbReference type="EMBL" id="KAJ6714165.1"/>
    </source>
</evidence>
<dbReference type="EMBL" id="JAPFFL010000007">
    <property type="protein sequence ID" value="KAJ6714165.1"/>
    <property type="molecule type" value="Genomic_DNA"/>
</dbReference>
<name>A0A9Q0YXW5_SALVM</name>
<accession>A0A9Q0YXW5</accession>
<keyword evidence="3" id="KW-1185">Reference proteome</keyword>
<dbReference type="OrthoDB" id="1682467at2759"/>
<feature type="region of interest" description="Disordered" evidence="1">
    <location>
        <begin position="1"/>
        <end position="20"/>
    </location>
</feature>
<organism evidence="2 3">
    <name type="scientific">Salix viminalis</name>
    <name type="common">Common osier</name>
    <name type="synonym">Basket willow</name>
    <dbReference type="NCBI Taxonomy" id="40686"/>
    <lineage>
        <taxon>Eukaryota</taxon>
        <taxon>Viridiplantae</taxon>
        <taxon>Streptophyta</taxon>
        <taxon>Embryophyta</taxon>
        <taxon>Tracheophyta</taxon>
        <taxon>Spermatophyta</taxon>
        <taxon>Magnoliopsida</taxon>
        <taxon>eudicotyledons</taxon>
        <taxon>Gunneridae</taxon>
        <taxon>Pentapetalae</taxon>
        <taxon>rosids</taxon>
        <taxon>fabids</taxon>
        <taxon>Malpighiales</taxon>
        <taxon>Salicaceae</taxon>
        <taxon>Saliceae</taxon>
        <taxon>Salix</taxon>
    </lineage>
</organism>
<dbReference type="AlphaFoldDB" id="A0A9Q0YXW5"/>
<comment type="caution">
    <text evidence="2">The sequence shown here is derived from an EMBL/GenBank/DDBJ whole genome shotgun (WGS) entry which is preliminary data.</text>
</comment>
<evidence type="ECO:0000256" key="1">
    <source>
        <dbReference type="SAM" id="MobiDB-lite"/>
    </source>
</evidence>
<reference evidence="2" key="1">
    <citation type="submission" date="2022-11" db="EMBL/GenBank/DDBJ databases">
        <authorList>
            <person name="Hyden B.L."/>
            <person name="Feng K."/>
            <person name="Yates T."/>
            <person name="Jawdy S."/>
            <person name="Smart L.B."/>
            <person name="Muchero W."/>
        </authorList>
    </citation>
    <scope>NUCLEOTIDE SEQUENCE</scope>
    <source>
        <tissue evidence="2">Shoot tip</tissue>
    </source>
</reference>
<evidence type="ECO:0000313" key="3">
    <source>
        <dbReference type="Proteomes" id="UP001151529"/>
    </source>
</evidence>
<gene>
    <name evidence="2" type="ORF">OIU85_025749</name>
</gene>
<reference evidence="2" key="2">
    <citation type="journal article" date="2023" name="Int. J. Mol. Sci.">
        <title>De Novo Assembly and Annotation of 11 Diverse Shrub Willow (Salix) Genomes Reveals Novel Gene Organization in Sex-Linked Regions.</title>
        <authorList>
            <person name="Hyden B."/>
            <person name="Feng K."/>
            <person name="Yates T.B."/>
            <person name="Jawdy S."/>
            <person name="Cereghino C."/>
            <person name="Smart L.B."/>
            <person name="Muchero W."/>
        </authorList>
    </citation>
    <scope>NUCLEOTIDE SEQUENCE [LARGE SCALE GENOMIC DNA]</scope>
    <source>
        <tissue evidence="2">Shoot tip</tissue>
    </source>
</reference>